<comment type="subcellular location">
    <subcellularLocation>
        <location evidence="1">Chromosome</location>
    </subcellularLocation>
    <subcellularLocation>
        <location evidence="2">Nucleus</location>
        <location evidence="2">Nucleolus</location>
    </subcellularLocation>
</comment>
<dbReference type="GO" id="GO:0005694">
    <property type="term" value="C:chromosome"/>
    <property type="evidence" value="ECO:0007669"/>
    <property type="project" value="UniProtKB-SubCell"/>
</dbReference>
<evidence type="ECO:0000256" key="3">
    <source>
        <dbReference type="ARBA" id="ARBA00016738"/>
    </source>
</evidence>
<keyword evidence="5" id="KW-0597">Phosphoprotein</keyword>
<evidence type="ECO:0000256" key="4">
    <source>
        <dbReference type="ARBA" id="ARBA00022454"/>
    </source>
</evidence>
<feature type="region of interest" description="Disordered" evidence="11">
    <location>
        <begin position="1"/>
        <end position="44"/>
    </location>
</feature>
<keyword evidence="7 10" id="KW-0175">Coiled coil</keyword>
<accession>A0A176WFT6</accession>
<evidence type="ECO:0000313" key="12">
    <source>
        <dbReference type="EMBL" id="OAE31493.1"/>
    </source>
</evidence>
<evidence type="ECO:0000256" key="2">
    <source>
        <dbReference type="ARBA" id="ARBA00004604"/>
    </source>
</evidence>
<evidence type="ECO:0000256" key="7">
    <source>
        <dbReference type="ARBA" id="ARBA00023054"/>
    </source>
</evidence>
<keyword evidence="6" id="KW-0164">Citrullination</keyword>
<evidence type="ECO:0000256" key="11">
    <source>
        <dbReference type="SAM" id="MobiDB-lite"/>
    </source>
</evidence>
<keyword evidence="4" id="KW-0158">Chromosome</keyword>
<keyword evidence="8" id="KW-0539">Nucleus</keyword>
<dbReference type="GO" id="GO:0005730">
    <property type="term" value="C:nucleolus"/>
    <property type="evidence" value="ECO:0007669"/>
    <property type="project" value="UniProtKB-SubCell"/>
</dbReference>
<evidence type="ECO:0000256" key="9">
    <source>
        <dbReference type="ARBA" id="ARBA00093307"/>
    </source>
</evidence>
<gene>
    <name evidence="12" type="ORF">AXG93_1670s1110</name>
</gene>
<organism evidence="12 13">
    <name type="scientific">Marchantia polymorpha subsp. ruderalis</name>
    <dbReference type="NCBI Taxonomy" id="1480154"/>
    <lineage>
        <taxon>Eukaryota</taxon>
        <taxon>Viridiplantae</taxon>
        <taxon>Streptophyta</taxon>
        <taxon>Embryophyta</taxon>
        <taxon>Marchantiophyta</taxon>
        <taxon>Marchantiopsida</taxon>
        <taxon>Marchantiidae</taxon>
        <taxon>Marchantiales</taxon>
        <taxon>Marchantiaceae</taxon>
        <taxon>Marchantia</taxon>
    </lineage>
</organism>
<proteinExistence type="predicted"/>
<dbReference type="PANTHER" id="PTHR13557:SF1">
    <property type="entry name" value="COILED-COIL DOMAIN-CONTAINING PROTEIN 86"/>
    <property type="match status" value="1"/>
</dbReference>
<dbReference type="InterPro" id="IPR026570">
    <property type="entry name" value="CCDC86"/>
</dbReference>
<evidence type="ECO:0000256" key="5">
    <source>
        <dbReference type="ARBA" id="ARBA00022553"/>
    </source>
</evidence>
<evidence type="ECO:0000256" key="10">
    <source>
        <dbReference type="SAM" id="Coils"/>
    </source>
</evidence>
<feature type="coiled-coil region" evidence="10">
    <location>
        <begin position="107"/>
        <end position="134"/>
    </location>
</feature>
<dbReference type="PANTHER" id="PTHR13557">
    <property type="entry name" value="COILED-COIL DOMAIN-CONTAINING PROTEIN 86"/>
    <property type="match status" value="1"/>
</dbReference>
<comment type="function">
    <text evidence="9">Required for proper chromosome segregation during mitosis and error-free mitotic progression.</text>
</comment>
<reference evidence="12" key="1">
    <citation type="submission" date="2016-03" db="EMBL/GenBank/DDBJ databases">
        <title>Mechanisms controlling the formation of the plant cell surface in tip-growing cells are functionally conserved among land plants.</title>
        <authorList>
            <person name="Honkanen S."/>
            <person name="Jones V.A."/>
            <person name="Morieri G."/>
            <person name="Champion C."/>
            <person name="Hetherington A.J."/>
            <person name="Kelly S."/>
            <person name="Saint-Marcoux D."/>
            <person name="Proust H."/>
            <person name="Prescott H."/>
            <person name="Dolan L."/>
        </authorList>
    </citation>
    <scope>NUCLEOTIDE SEQUENCE [LARGE SCALE GENOMIC DNA]</scope>
    <source>
        <tissue evidence="12">Whole gametophyte</tissue>
    </source>
</reference>
<sequence>MANEVANPIDFRFLDEGLGGPLNNPKNKRKRREDEEERAAEESAMEIVQPAKKAAIGGATDSKPVYGKPTYDGTLAGKVSGRKWKQPKTCRAAALKVTGRKSTLEELNRTREIKKAYKARMHELKEQIRLNKRAKREQLKTSSTARDGLEVYSVNYDLRNRRHGFLGVLAYFKGILRTILGSGVLSIPLVDQAVSLMNEVVII</sequence>
<dbReference type="Proteomes" id="UP000077202">
    <property type="component" value="Unassembled WGS sequence"/>
</dbReference>
<name>A0A176WFT6_MARPO</name>
<keyword evidence="13" id="KW-1185">Reference proteome</keyword>
<evidence type="ECO:0000313" key="13">
    <source>
        <dbReference type="Proteomes" id="UP000077202"/>
    </source>
</evidence>
<protein>
    <recommendedName>
        <fullName evidence="3">Coiled-coil domain-containing protein 86</fullName>
    </recommendedName>
</protein>
<evidence type="ECO:0000256" key="1">
    <source>
        <dbReference type="ARBA" id="ARBA00004286"/>
    </source>
</evidence>
<comment type="caution">
    <text evidence="12">The sequence shown here is derived from an EMBL/GenBank/DDBJ whole genome shotgun (WGS) entry which is preliminary data.</text>
</comment>
<dbReference type="EMBL" id="LVLJ01001084">
    <property type="protein sequence ID" value="OAE31493.1"/>
    <property type="molecule type" value="Genomic_DNA"/>
</dbReference>
<evidence type="ECO:0000256" key="8">
    <source>
        <dbReference type="ARBA" id="ARBA00023242"/>
    </source>
</evidence>
<dbReference type="AlphaFoldDB" id="A0A176WFT6"/>
<evidence type="ECO:0000256" key="6">
    <source>
        <dbReference type="ARBA" id="ARBA00022934"/>
    </source>
</evidence>